<sequence>MVDNIDDCSDLTINMLVIRKLTTKLGYEDKVNSMYIIPIEGAKYSMLGLDIDEHVDDMATKGIIYGEVEMLIVDAFQNKFVSDQVESSTIGLGVNEYINLTFKEIHLAGDVVLGDNEGENFYDNDYEFRGDGDGIIYDKYVYVDVDERGELVTNDGTSLEREREANIDAIGSHCNRDARGVRPIEALKSALWACARAPYTGKFEAEMESLKAFYETTYKWLIENSSPN</sequence>
<gene>
    <name evidence="1" type="ORF">ACH5RR_012695</name>
</gene>
<dbReference type="AlphaFoldDB" id="A0ABD3A8J9"/>
<dbReference type="EMBL" id="JBJUIK010000005">
    <property type="protein sequence ID" value="KAL3528039.1"/>
    <property type="molecule type" value="Genomic_DNA"/>
</dbReference>
<evidence type="ECO:0000313" key="1">
    <source>
        <dbReference type="EMBL" id="KAL3528039.1"/>
    </source>
</evidence>
<accession>A0ABD3A8J9</accession>
<organism evidence="1 2">
    <name type="scientific">Cinchona calisaya</name>
    <dbReference type="NCBI Taxonomy" id="153742"/>
    <lineage>
        <taxon>Eukaryota</taxon>
        <taxon>Viridiplantae</taxon>
        <taxon>Streptophyta</taxon>
        <taxon>Embryophyta</taxon>
        <taxon>Tracheophyta</taxon>
        <taxon>Spermatophyta</taxon>
        <taxon>Magnoliopsida</taxon>
        <taxon>eudicotyledons</taxon>
        <taxon>Gunneridae</taxon>
        <taxon>Pentapetalae</taxon>
        <taxon>asterids</taxon>
        <taxon>lamiids</taxon>
        <taxon>Gentianales</taxon>
        <taxon>Rubiaceae</taxon>
        <taxon>Cinchonoideae</taxon>
        <taxon>Cinchoneae</taxon>
        <taxon>Cinchona</taxon>
    </lineage>
</organism>
<dbReference type="Proteomes" id="UP001630127">
    <property type="component" value="Unassembled WGS sequence"/>
</dbReference>
<protein>
    <submittedName>
        <fullName evidence="1">Uncharacterized protein</fullName>
    </submittedName>
</protein>
<keyword evidence="2" id="KW-1185">Reference proteome</keyword>
<reference evidence="1 2" key="1">
    <citation type="submission" date="2024-11" db="EMBL/GenBank/DDBJ databases">
        <title>A near-complete genome assembly of Cinchona calisaya.</title>
        <authorList>
            <person name="Lian D.C."/>
            <person name="Zhao X.W."/>
            <person name="Wei L."/>
        </authorList>
    </citation>
    <scope>NUCLEOTIDE SEQUENCE [LARGE SCALE GENOMIC DNA]</scope>
    <source>
        <tissue evidence="1">Nenye</tissue>
    </source>
</reference>
<name>A0ABD3A8J9_9GENT</name>
<proteinExistence type="predicted"/>
<evidence type="ECO:0000313" key="2">
    <source>
        <dbReference type="Proteomes" id="UP001630127"/>
    </source>
</evidence>
<comment type="caution">
    <text evidence="1">The sequence shown here is derived from an EMBL/GenBank/DDBJ whole genome shotgun (WGS) entry which is preliminary data.</text>
</comment>